<dbReference type="Gramene" id="TuG1812G0700004442.01.T02">
    <property type="protein sequence ID" value="TuG1812G0700004442.01.T02"/>
    <property type="gene ID" value="TuG1812G0700004442.01"/>
</dbReference>
<proteinExistence type="predicted"/>
<reference evidence="2" key="3">
    <citation type="submission" date="2022-06" db="UniProtKB">
        <authorList>
            <consortium name="EnsemblPlants"/>
        </authorList>
    </citation>
    <scope>IDENTIFICATION</scope>
</reference>
<keyword evidence="3" id="KW-1185">Reference proteome</keyword>
<evidence type="ECO:0000256" key="1">
    <source>
        <dbReference type="SAM" id="MobiDB-lite"/>
    </source>
</evidence>
<accession>A0A8R7V9V7</accession>
<reference evidence="2" key="2">
    <citation type="submission" date="2018-03" db="EMBL/GenBank/DDBJ databases">
        <title>The Triticum urartu genome reveals the dynamic nature of wheat genome evolution.</title>
        <authorList>
            <person name="Ling H."/>
            <person name="Ma B."/>
            <person name="Shi X."/>
            <person name="Liu H."/>
            <person name="Dong L."/>
            <person name="Sun H."/>
            <person name="Cao Y."/>
            <person name="Gao Q."/>
            <person name="Zheng S."/>
            <person name="Li Y."/>
            <person name="Yu Y."/>
            <person name="Du H."/>
            <person name="Qi M."/>
            <person name="Li Y."/>
            <person name="Yu H."/>
            <person name="Cui Y."/>
            <person name="Wang N."/>
            <person name="Chen C."/>
            <person name="Wu H."/>
            <person name="Zhao Y."/>
            <person name="Zhang J."/>
            <person name="Li Y."/>
            <person name="Zhou W."/>
            <person name="Zhang B."/>
            <person name="Hu W."/>
            <person name="Eijk M."/>
            <person name="Tang J."/>
            <person name="Witsenboer H."/>
            <person name="Zhao S."/>
            <person name="Li Z."/>
            <person name="Zhang A."/>
            <person name="Wang D."/>
            <person name="Liang C."/>
        </authorList>
    </citation>
    <scope>NUCLEOTIDE SEQUENCE [LARGE SCALE GENOMIC DNA]</scope>
    <source>
        <strain evidence="2">cv. G1812</strain>
    </source>
</reference>
<feature type="region of interest" description="Disordered" evidence="1">
    <location>
        <begin position="42"/>
        <end position="74"/>
    </location>
</feature>
<dbReference type="EnsemblPlants" id="TuG1812G0700004442.01.T02">
    <property type="protein sequence ID" value="TuG1812G0700004442.01.T02"/>
    <property type="gene ID" value="TuG1812G0700004442.01"/>
</dbReference>
<feature type="compositionally biased region" description="Pro residues" evidence="1">
    <location>
        <begin position="47"/>
        <end position="58"/>
    </location>
</feature>
<sequence>QPQECPPRCPVGCTSALPVALVGPPRRPRAVPVVSSICCQGTCQGPPSGPRRPSPPSPCRIRHLPNPQLEDTPRSFSHEAVAPEVFHLRFVFFTGVVKNFIMATAFPPRYLPHAAMHKCRHLHLLCAFPSFHAARGCSHHTLE</sequence>
<protein>
    <submittedName>
        <fullName evidence="2">Uncharacterized protein</fullName>
    </submittedName>
</protein>
<reference evidence="3" key="1">
    <citation type="journal article" date="2013" name="Nature">
        <title>Draft genome of the wheat A-genome progenitor Triticum urartu.</title>
        <authorList>
            <person name="Ling H.Q."/>
            <person name="Zhao S."/>
            <person name="Liu D."/>
            <person name="Wang J."/>
            <person name="Sun H."/>
            <person name="Zhang C."/>
            <person name="Fan H."/>
            <person name="Li D."/>
            <person name="Dong L."/>
            <person name="Tao Y."/>
            <person name="Gao C."/>
            <person name="Wu H."/>
            <person name="Li Y."/>
            <person name="Cui Y."/>
            <person name="Guo X."/>
            <person name="Zheng S."/>
            <person name="Wang B."/>
            <person name="Yu K."/>
            <person name="Liang Q."/>
            <person name="Yang W."/>
            <person name="Lou X."/>
            <person name="Chen J."/>
            <person name="Feng M."/>
            <person name="Jian J."/>
            <person name="Zhang X."/>
            <person name="Luo G."/>
            <person name="Jiang Y."/>
            <person name="Liu J."/>
            <person name="Wang Z."/>
            <person name="Sha Y."/>
            <person name="Zhang B."/>
            <person name="Wu H."/>
            <person name="Tang D."/>
            <person name="Shen Q."/>
            <person name="Xue P."/>
            <person name="Zou S."/>
            <person name="Wang X."/>
            <person name="Liu X."/>
            <person name="Wang F."/>
            <person name="Yang Y."/>
            <person name="An X."/>
            <person name="Dong Z."/>
            <person name="Zhang K."/>
            <person name="Zhang X."/>
            <person name="Luo M.C."/>
            <person name="Dvorak J."/>
            <person name="Tong Y."/>
            <person name="Wang J."/>
            <person name="Yang H."/>
            <person name="Li Z."/>
            <person name="Wang D."/>
            <person name="Zhang A."/>
            <person name="Wang J."/>
        </authorList>
    </citation>
    <scope>NUCLEOTIDE SEQUENCE</scope>
    <source>
        <strain evidence="3">cv. G1812</strain>
    </source>
</reference>
<evidence type="ECO:0000313" key="2">
    <source>
        <dbReference type="EnsemblPlants" id="TuG1812G0700004442.01.T02"/>
    </source>
</evidence>
<dbReference type="Proteomes" id="UP000015106">
    <property type="component" value="Chromosome 7"/>
</dbReference>
<evidence type="ECO:0000313" key="3">
    <source>
        <dbReference type="Proteomes" id="UP000015106"/>
    </source>
</evidence>
<organism evidence="2 3">
    <name type="scientific">Triticum urartu</name>
    <name type="common">Red wild einkorn</name>
    <name type="synonym">Crithodium urartu</name>
    <dbReference type="NCBI Taxonomy" id="4572"/>
    <lineage>
        <taxon>Eukaryota</taxon>
        <taxon>Viridiplantae</taxon>
        <taxon>Streptophyta</taxon>
        <taxon>Embryophyta</taxon>
        <taxon>Tracheophyta</taxon>
        <taxon>Spermatophyta</taxon>
        <taxon>Magnoliopsida</taxon>
        <taxon>Liliopsida</taxon>
        <taxon>Poales</taxon>
        <taxon>Poaceae</taxon>
        <taxon>BOP clade</taxon>
        <taxon>Pooideae</taxon>
        <taxon>Triticodae</taxon>
        <taxon>Triticeae</taxon>
        <taxon>Triticinae</taxon>
        <taxon>Triticum</taxon>
    </lineage>
</organism>
<dbReference type="AlphaFoldDB" id="A0A8R7V9V7"/>
<name>A0A8R7V9V7_TRIUA</name>